<proteinExistence type="predicted"/>
<evidence type="ECO:0000313" key="2">
    <source>
        <dbReference type="Proteomes" id="UP001162483"/>
    </source>
</evidence>
<protein>
    <submittedName>
        <fullName evidence="1">Uncharacterized protein</fullName>
    </submittedName>
</protein>
<dbReference type="EMBL" id="CATNWA010019347">
    <property type="protein sequence ID" value="CAI9612721.1"/>
    <property type="molecule type" value="Genomic_DNA"/>
</dbReference>
<organism evidence="1 2">
    <name type="scientific">Staurois parvus</name>
    <dbReference type="NCBI Taxonomy" id="386267"/>
    <lineage>
        <taxon>Eukaryota</taxon>
        <taxon>Metazoa</taxon>
        <taxon>Chordata</taxon>
        <taxon>Craniata</taxon>
        <taxon>Vertebrata</taxon>
        <taxon>Euteleostomi</taxon>
        <taxon>Amphibia</taxon>
        <taxon>Batrachia</taxon>
        <taxon>Anura</taxon>
        <taxon>Neobatrachia</taxon>
        <taxon>Ranoidea</taxon>
        <taxon>Ranidae</taxon>
        <taxon>Staurois</taxon>
    </lineage>
</organism>
<keyword evidence="2" id="KW-1185">Reference proteome</keyword>
<dbReference type="Proteomes" id="UP001162483">
    <property type="component" value="Unassembled WGS sequence"/>
</dbReference>
<evidence type="ECO:0000313" key="1">
    <source>
        <dbReference type="EMBL" id="CAI9612721.1"/>
    </source>
</evidence>
<feature type="non-terminal residue" evidence="1">
    <location>
        <position position="62"/>
    </location>
</feature>
<accession>A0ABN9GYP7</accession>
<comment type="caution">
    <text evidence="1">The sequence shown here is derived from an EMBL/GenBank/DDBJ whole genome shotgun (WGS) entry which is preliminary data.</text>
</comment>
<reference evidence="1" key="1">
    <citation type="submission" date="2023-05" db="EMBL/GenBank/DDBJ databases">
        <authorList>
            <person name="Stuckert A."/>
        </authorList>
    </citation>
    <scope>NUCLEOTIDE SEQUENCE</scope>
</reference>
<name>A0ABN9GYP7_9NEOB</name>
<gene>
    <name evidence="1" type="ORF">SPARVUS_LOCUS14747378</name>
</gene>
<sequence length="62" mass="6642">MSCQSAPDSICGSAHCFLYIVFNPCPGHWMTLSRPCTLDYGGFFGCGQGHRGPMIPYCPGAP</sequence>